<accession>A0A401UEM9</accession>
<proteinExistence type="predicted"/>
<comment type="caution">
    <text evidence="2">The sequence shown here is derived from an EMBL/GenBank/DDBJ whole genome shotgun (WGS) entry which is preliminary data.</text>
</comment>
<evidence type="ECO:0000313" key="2">
    <source>
        <dbReference type="EMBL" id="GCC53320.1"/>
    </source>
</evidence>
<keyword evidence="3" id="KW-1185">Reference proteome</keyword>
<dbReference type="AlphaFoldDB" id="A0A401UEM9"/>
<keyword evidence="1" id="KW-0472">Membrane</keyword>
<gene>
    <name evidence="2" type="ORF">SanaruYs_35630</name>
</gene>
<reference evidence="2 3" key="1">
    <citation type="submission" date="2018-11" db="EMBL/GenBank/DDBJ databases">
        <title>Chryseotalea sanarue gen. nov., sp., nov., a member of the family Cytophagaceae, isolated from a brackish lake in Hamamatsu Japan.</title>
        <authorList>
            <person name="Maejima Y."/>
            <person name="Iino T."/>
            <person name="Muraguchi Y."/>
            <person name="Fukuda K."/>
            <person name="Ohkuma M."/>
            <person name="Moriuchi R."/>
            <person name="Dohra H."/>
            <person name="Kimbara K."/>
            <person name="Shintani M."/>
        </authorList>
    </citation>
    <scope>NUCLEOTIDE SEQUENCE [LARGE SCALE GENOMIC DNA]</scope>
    <source>
        <strain evidence="2 3">Ys</strain>
    </source>
</reference>
<name>A0A401UEM9_9BACT</name>
<dbReference type="Proteomes" id="UP000288227">
    <property type="component" value="Unassembled WGS sequence"/>
</dbReference>
<evidence type="ECO:0000256" key="1">
    <source>
        <dbReference type="SAM" id="Phobius"/>
    </source>
</evidence>
<feature type="transmembrane region" description="Helical" evidence="1">
    <location>
        <begin position="12"/>
        <end position="35"/>
    </location>
</feature>
<protein>
    <submittedName>
        <fullName evidence="2">Uncharacterized protein</fullName>
    </submittedName>
</protein>
<dbReference type="EMBL" id="BHXQ01000007">
    <property type="protein sequence ID" value="GCC53320.1"/>
    <property type="molecule type" value="Genomic_DNA"/>
</dbReference>
<keyword evidence="1" id="KW-1133">Transmembrane helix</keyword>
<feature type="transmembrane region" description="Helical" evidence="1">
    <location>
        <begin position="41"/>
        <end position="62"/>
    </location>
</feature>
<keyword evidence="1" id="KW-0812">Transmembrane</keyword>
<sequence length="304" mass="34983">MFVTLKLLDIKGTTALTILVISLIVLTIIFIYIISDRYVKHGVVCGASLPLLLFVYSSWIIYKKSNSPETKSAFVEKSKINLREEASILNSLTTDSFAIHVTADTIREKHRNDGGEVKSFQIDFSEFKIKKVKELNKSITNPKFEIVNDTLFILYLEVNNIIKKKLKHTRNGSDSSSYLGYLPDKNLLIFAENVSEFGPDYSSIDAITGQVIDGIPLYKSKNHNLYGSVLFRHDLGQLQVPVKIWKKENTRYRIIYENEILLPGYYGEYDRFIISDIKWDKKDFKFKLYVDNDSIELKLRVLGI</sequence>
<organism evidence="2 3">
    <name type="scientific">Chryseotalea sanaruensis</name>
    <dbReference type="NCBI Taxonomy" id="2482724"/>
    <lineage>
        <taxon>Bacteria</taxon>
        <taxon>Pseudomonadati</taxon>
        <taxon>Bacteroidota</taxon>
        <taxon>Cytophagia</taxon>
        <taxon>Cytophagales</taxon>
        <taxon>Chryseotaleaceae</taxon>
        <taxon>Chryseotalea</taxon>
    </lineage>
</organism>
<evidence type="ECO:0000313" key="3">
    <source>
        <dbReference type="Proteomes" id="UP000288227"/>
    </source>
</evidence>